<dbReference type="PANTHER" id="PTHR47843">
    <property type="entry name" value="BTB DOMAIN-CONTAINING PROTEIN-RELATED"/>
    <property type="match status" value="1"/>
</dbReference>
<reference evidence="2 3" key="1">
    <citation type="submission" date="2016-04" db="EMBL/GenBank/DDBJ databases">
        <title>Draft genome of Fonsecaea erecta CBS 125763.</title>
        <authorList>
            <person name="Weiss V.A."/>
            <person name="Vicente V.A."/>
            <person name="Raittz R.T."/>
            <person name="Moreno L.F."/>
            <person name="De Souza E.M."/>
            <person name="Pedrosa F.O."/>
            <person name="Steffens M.B."/>
            <person name="Faoro H."/>
            <person name="Tadra-Sfeir M.Z."/>
            <person name="Najafzadeh M.J."/>
            <person name="Felipe M.S."/>
            <person name="Teixeira M."/>
            <person name="Sun J."/>
            <person name="Xi L."/>
            <person name="Gomes R."/>
            <person name="De Azevedo C.M."/>
            <person name="Salgado C.G."/>
            <person name="Da Silva M.B."/>
            <person name="Nascimento M.F."/>
            <person name="Queiroz-Telles F."/>
            <person name="Attili D.S."/>
            <person name="Gorbushina A."/>
        </authorList>
    </citation>
    <scope>NUCLEOTIDE SEQUENCE [LARGE SCALE GENOMIC DNA]</scope>
    <source>
        <strain evidence="2 3">CBS 125763</strain>
    </source>
</reference>
<evidence type="ECO:0000313" key="2">
    <source>
        <dbReference type="EMBL" id="OAP59879.1"/>
    </source>
</evidence>
<dbReference type="PANTHER" id="PTHR47843:SF5">
    <property type="entry name" value="BTB_POZ DOMAIN PROTEIN"/>
    <property type="match status" value="1"/>
</dbReference>
<organism evidence="2 3">
    <name type="scientific">Fonsecaea erecta</name>
    <dbReference type="NCBI Taxonomy" id="1367422"/>
    <lineage>
        <taxon>Eukaryota</taxon>
        <taxon>Fungi</taxon>
        <taxon>Dikarya</taxon>
        <taxon>Ascomycota</taxon>
        <taxon>Pezizomycotina</taxon>
        <taxon>Eurotiomycetes</taxon>
        <taxon>Chaetothyriomycetidae</taxon>
        <taxon>Chaetothyriales</taxon>
        <taxon>Herpotrichiellaceae</taxon>
        <taxon>Fonsecaea</taxon>
    </lineage>
</organism>
<dbReference type="EMBL" id="LVYI01000004">
    <property type="protein sequence ID" value="OAP59879.1"/>
    <property type="molecule type" value="Genomic_DNA"/>
</dbReference>
<dbReference type="SUPFAM" id="SSF54695">
    <property type="entry name" value="POZ domain"/>
    <property type="match status" value="1"/>
</dbReference>
<dbReference type="SMART" id="SM00225">
    <property type="entry name" value="BTB"/>
    <property type="match status" value="1"/>
</dbReference>
<dbReference type="AlphaFoldDB" id="A0A178ZJ97"/>
<dbReference type="Proteomes" id="UP000078343">
    <property type="component" value="Unassembled WGS sequence"/>
</dbReference>
<name>A0A178ZJ97_9EURO</name>
<dbReference type="Gene3D" id="3.30.710.10">
    <property type="entry name" value="Potassium Channel Kv1.1, Chain A"/>
    <property type="match status" value="1"/>
</dbReference>
<keyword evidence="3" id="KW-1185">Reference proteome</keyword>
<dbReference type="GeneID" id="30009049"/>
<dbReference type="InterPro" id="IPR011333">
    <property type="entry name" value="SKP1/BTB/POZ_sf"/>
</dbReference>
<feature type="domain" description="BTB" evidence="1">
    <location>
        <begin position="39"/>
        <end position="106"/>
    </location>
</feature>
<proteinExistence type="predicted"/>
<evidence type="ECO:0000259" key="1">
    <source>
        <dbReference type="PROSITE" id="PS50097"/>
    </source>
</evidence>
<dbReference type="OrthoDB" id="6359816at2759"/>
<dbReference type="Pfam" id="PF00651">
    <property type="entry name" value="BTB"/>
    <property type="match status" value="1"/>
</dbReference>
<dbReference type="PROSITE" id="PS50097">
    <property type="entry name" value="BTB"/>
    <property type="match status" value="1"/>
</dbReference>
<dbReference type="RefSeq" id="XP_018693246.1">
    <property type="nucleotide sequence ID" value="XM_018836393.1"/>
</dbReference>
<evidence type="ECO:0000313" key="3">
    <source>
        <dbReference type="Proteomes" id="UP000078343"/>
    </source>
</evidence>
<gene>
    <name evidence="2" type="ORF">AYL99_04881</name>
</gene>
<dbReference type="CDD" id="cd18186">
    <property type="entry name" value="BTB_POZ_ZBTB_KLHL-like"/>
    <property type="match status" value="1"/>
</dbReference>
<sequence>MPTKEEEADLAMVIRDRETSNEHVGIRNLKSFFGSPKFSDFTIKVDEREFKVHKIVIYGQSEYFNRLFNSDWKEALDNKIELKEDDPGAVEAMLRFMYENEYDSGEHSWGRISPMLFHVRVHAVADKYGVAALKKLSKQKFDHATSVCWDMDDFPHVVADVYDNTLGCEELRDTVARASHEHIEALLIKDTFIRVLRDTSGFAADIIGLMRDGITPQARYECPKCGVEWEAKLVPGKTYCCLHCGSRQSNWSSYIISGKD</sequence>
<comment type="caution">
    <text evidence="2">The sequence shown here is derived from an EMBL/GenBank/DDBJ whole genome shotgun (WGS) entry which is preliminary data.</text>
</comment>
<protein>
    <recommendedName>
        <fullName evidence="1">BTB domain-containing protein</fullName>
    </recommendedName>
</protein>
<accession>A0A178ZJ97</accession>
<dbReference type="InterPro" id="IPR000210">
    <property type="entry name" value="BTB/POZ_dom"/>
</dbReference>
<dbReference type="STRING" id="1367422.A0A178ZJ97"/>